<evidence type="ECO:0008006" key="4">
    <source>
        <dbReference type="Google" id="ProtNLM"/>
    </source>
</evidence>
<protein>
    <recommendedName>
        <fullName evidence="4">DUF4131 domain-containing protein</fullName>
    </recommendedName>
</protein>
<keyword evidence="1" id="KW-0472">Membrane</keyword>
<dbReference type="RefSeq" id="WP_103426474.1">
    <property type="nucleotide sequence ID" value="NZ_CP026309.1"/>
</dbReference>
<dbReference type="AlphaFoldDB" id="A0A2I8VLL9"/>
<dbReference type="InterPro" id="IPR058927">
    <property type="entry name" value="OB_2TM"/>
</dbReference>
<reference evidence="2 3" key="1">
    <citation type="submission" date="2018-01" db="EMBL/GenBank/DDBJ databases">
        <title>Complete genome sequence of Salinigranum rubrum GX10T, an extremely halophilic archaeon isolated from a marine solar saltern.</title>
        <authorList>
            <person name="Han S."/>
        </authorList>
    </citation>
    <scope>NUCLEOTIDE SEQUENCE [LARGE SCALE GENOMIC DNA]</scope>
    <source>
        <strain evidence="2 3">GX10</strain>
    </source>
</reference>
<keyword evidence="3" id="KW-1185">Reference proteome</keyword>
<feature type="transmembrane region" description="Helical" evidence="1">
    <location>
        <begin position="25"/>
        <end position="44"/>
    </location>
</feature>
<feature type="transmembrane region" description="Helical" evidence="1">
    <location>
        <begin position="139"/>
        <end position="157"/>
    </location>
</feature>
<dbReference type="KEGG" id="srub:C2R22_15000"/>
<dbReference type="EMBL" id="CP026309">
    <property type="protein sequence ID" value="AUV82785.1"/>
    <property type="molecule type" value="Genomic_DNA"/>
</dbReference>
<dbReference type="Pfam" id="PF26045">
    <property type="entry name" value="OB_2TM_halo"/>
    <property type="match status" value="1"/>
</dbReference>
<evidence type="ECO:0000313" key="3">
    <source>
        <dbReference type="Proteomes" id="UP000236584"/>
    </source>
</evidence>
<dbReference type="Proteomes" id="UP000236584">
    <property type="component" value="Chromosome"/>
</dbReference>
<proteinExistence type="predicted"/>
<keyword evidence="1" id="KW-1133">Transmembrane helix</keyword>
<evidence type="ECO:0000313" key="2">
    <source>
        <dbReference type="EMBL" id="AUV82785.1"/>
    </source>
</evidence>
<dbReference type="OrthoDB" id="206389at2157"/>
<dbReference type="GeneID" id="35593426"/>
<sequence length="189" mass="20824">MTCFEWFISLTTLLLTNERAPARRALLVAVLLVGLFGLCLWYGTYGIAPDLGAYPTEQAVGPFPEEYVGDPVVLAGTVVGTDPVEIRIDGGGGHHRTITVTDFSAPVQRGDQLRVFGTLVDRDTVRTTNGFTVPPENYLYTYTVSFVAGLWVLVRLVGQWRLDPTGLVRRRAPRGLDDVRRRLTGDDDA</sequence>
<keyword evidence="1" id="KW-0812">Transmembrane</keyword>
<name>A0A2I8VLL9_9EURY</name>
<organism evidence="2 3">
    <name type="scientific">Salinigranum rubrum</name>
    <dbReference type="NCBI Taxonomy" id="755307"/>
    <lineage>
        <taxon>Archaea</taxon>
        <taxon>Methanobacteriati</taxon>
        <taxon>Methanobacteriota</taxon>
        <taxon>Stenosarchaea group</taxon>
        <taxon>Halobacteria</taxon>
        <taxon>Halobacteriales</taxon>
        <taxon>Haloferacaceae</taxon>
        <taxon>Salinigranum</taxon>
    </lineage>
</organism>
<gene>
    <name evidence="2" type="ORF">C2R22_15000</name>
</gene>
<accession>A0A2I8VLL9</accession>
<evidence type="ECO:0000256" key="1">
    <source>
        <dbReference type="SAM" id="Phobius"/>
    </source>
</evidence>